<feature type="compositionally biased region" description="Low complexity" evidence="1">
    <location>
        <begin position="376"/>
        <end position="385"/>
    </location>
</feature>
<dbReference type="AlphaFoldDB" id="A0A9P6N639"/>
<name>A0A9P6N639_9BASI</name>
<evidence type="ECO:0000313" key="3">
    <source>
        <dbReference type="Proteomes" id="UP000886653"/>
    </source>
</evidence>
<reference evidence="2" key="1">
    <citation type="submission" date="2013-11" db="EMBL/GenBank/DDBJ databases">
        <title>Genome sequence of the fusiform rust pathogen reveals effectors for host alternation and coevolution with pine.</title>
        <authorList>
            <consortium name="DOE Joint Genome Institute"/>
            <person name="Smith K."/>
            <person name="Pendleton A."/>
            <person name="Kubisiak T."/>
            <person name="Anderson C."/>
            <person name="Salamov A."/>
            <person name="Aerts A."/>
            <person name="Riley R."/>
            <person name="Clum A."/>
            <person name="Lindquist E."/>
            <person name="Ence D."/>
            <person name="Campbell M."/>
            <person name="Kronenberg Z."/>
            <person name="Feau N."/>
            <person name="Dhillon B."/>
            <person name="Hamelin R."/>
            <person name="Burleigh J."/>
            <person name="Smith J."/>
            <person name="Yandell M."/>
            <person name="Nelson C."/>
            <person name="Grigoriev I."/>
            <person name="Davis J."/>
        </authorList>
    </citation>
    <scope>NUCLEOTIDE SEQUENCE</scope>
    <source>
        <strain evidence="2">G11</strain>
    </source>
</reference>
<dbReference type="EMBL" id="MU167468">
    <property type="protein sequence ID" value="KAG0140175.1"/>
    <property type="molecule type" value="Genomic_DNA"/>
</dbReference>
<evidence type="ECO:0000313" key="2">
    <source>
        <dbReference type="EMBL" id="KAG0140175.1"/>
    </source>
</evidence>
<sequence length="613" mass="68264">MQGLSTDFHKVASPHLIYMVGPLVRSTQMGGDRLSFAILCSMHSERTTFLATAREERRASYVASATFLVDRQSLSEVFRTGFSNSGPLLNSHIRYNVHLKLLDQVASVILEALKAFRGLCRENYCNSDGFPVHQKKYGQMANDCHMAFPRSDRISTVKIVDATTRSFSGHFIVHSPSDEVISTIHYDFLLIAKNGINTPHRSRGSNGIRTRPVHIGGFLYSFGSSRQQMPSLRPSVGLASPASNEGLVSFRKAIEGSSVRSQAERLRRLKDIKSVLSKLGRLGVGREQRCGQTGKVKRSALNIIRGSEQEHCDDGSTVRVAITETSQSPTLWTKPMGPGTFLSLQSFRHEPPTENRLKFRRVGFNLAQPAPPPFRLSPAPKNPGIRPSPPDPGGRRPGYPKGAGSVSSSRKSTYDLKIDPGRHMGVVLALIPASRLRYKADFSAMSQIPSVFIIKLEAMYDGYLATGFSREEACGYVLSWCHIRHLMSGGFPPYKIGWWLAKRASTAKLRLSRLVNPAETSGATSYEHLRSVLRFVCNQHFGILVIKPEPGSEFMCEPHQQRRRMLTGARETAVTAHIYPPAQLFLFRDKQTSATNAHAFMYILRFQSNVFRL</sequence>
<comment type="caution">
    <text evidence="2">The sequence shown here is derived from an EMBL/GenBank/DDBJ whole genome shotgun (WGS) entry which is preliminary data.</text>
</comment>
<accession>A0A9P6N639</accession>
<evidence type="ECO:0000256" key="1">
    <source>
        <dbReference type="SAM" id="MobiDB-lite"/>
    </source>
</evidence>
<keyword evidence="3" id="KW-1185">Reference proteome</keyword>
<protein>
    <submittedName>
        <fullName evidence="2">Uncharacterized protein</fullName>
    </submittedName>
</protein>
<proteinExistence type="predicted"/>
<feature type="region of interest" description="Disordered" evidence="1">
    <location>
        <begin position="370"/>
        <end position="415"/>
    </location>
</feature>
<organism evidence="2 3">
    <name type="scientific">Cronartium quercuum f. sp. fusiforme G11</name>
    <dbReference type="NCBI Taxonomy" id="708437"/>
    <lineage>
        <taxon>Eukaryota</taxon>
        <taxon>Fungi</taxon>
        <taxon>Dikarya</taxon>
        <taxon>Basidiomycota</taxon>
        <taxon>Pucciniomycotina</taxon>
        <taxon>Pucciniomycetes</taxon>
        <taxon>Pucciniales</taxon>
        <taxon>Coleosporiaceae</taxon>
        <taxon>Cronartium</taxon>
    </lineage>
</organism>
<gene>
    <name evidence="2" type="ORF">CROQUDRAFT_100478</name>
</gene>
<dbReference type="Proteomes" id="UP000886653">
    <property type="component" value="Unassembled WGS sequence"/>
</dbReference>